<dbReference type="EMBL" id="JBBPBM010000034">
    <property type="protein sequence ID" value="KAK8531827.1"/>
    <property type="molecule type" value="Genomic_DNA"/>
</dbReference>
<sequence>MVLLANAANQSQDQLMEWRTGGSRSGRKNKFAALPPPPLPALLPLPPVMLLLTPTLLLIKFFNCGTVRFEAMKSIGDFFEKL</sequence>
<evidence type="ECO:0000256" key="1">
    <source>
        <dbReference type="SAM" id="Phobius"/>
    </source>
</evidence>
<feature type="transmembrane region" description="Helical" evidence="1">
    <location>
        <begin position="41"/>
        <end position="62"/>
    </location>
</feature>
<proteinExistence type="predicted"/>
<dbReference type="Proteomes" id="UP001472677">
    <property type="component" value="Unassembled WGS sequence"/>
</dbReference>
<comment type="caution">
    <text evidence="2">The sequence shown here is derived from an EMBL/GenBank/DDBJ whole genome shotgun (WGS) entry which is preliminary data.</text>
</comment>
<gene>
    <name evidence="2" type="ORF">V6N12_053287</name>
</gene>
<keyword evidence="1" id="KW-0812">Transmembrane</keyword>
<keyword evidence="3" id="KW-1185">Reference proteome</keyword>
<evidence type="ECO:0000313" key="2">
    <source>
        <dbReference type="EMBL" id="KAK8531827.1"/>
    </source>
</evidence>
<name>A0ABR2D761_9ROSI</name>
<organism evidence="2 3">
    <name type="scientific">Hibiscus sabdariffa</name>
    <name type="common">roselle</name>
    <dbReference type="NCBI Taxonomy" id="183260"/>
    <lineage>
        <taxon>Eukaryota</taxon>
        <taxon>Viridiplantae</taxon>
        <taxon>Streptophyta</taxon>
        <taxon>Embryophyta</taxon>
        <taxon>Tracheophyta</taxon>
        <taxon>Spermatophyta</taxon>
        <taxon>Magnoliopsida</taxon>
        <taxon>eudicotyledons</taxon>
        <taxon>Gunneridae</taxon>
        <taxon>Pentapetalae</taxon>
        <taxon>rosids</taxon>
        <taxon>malvids</taxon>
        <taxon>Malvales</taxon>
        <taxon>Malvaceae</taxon>
        <taxon>Malvoideae</taxon>
        <taxon>Hibiscus</taxon>
    </lineage>
</organism>
<keyword evidence="1" id="KW-0472">Membrane</keyword>
<accession>A0ABR2D761</accession>
<protein>
    <submittedName>
        <fullName evidence="2">Uncharacterized protein</fullName>
    </submittedName>
</protein>
<reference evidence="2 3" key="1">
    <citation type="journal article" date="2024" name="G3 (Bethesda)">
        <title>Genome assembly of Hibiscus sabdariffa L. provides insights into metabolisms of medicinal natural products.</title>
        <authorList>
            <person name="Kim T."/>
        </authorList>
    </citation>
    <scope>NUCLEOTIDE SEQUENCE [LARGE SCALE GENOMIC DNA]</scope>
    <source>
        <strain evidence="2">TK-2024</strain>
        <tissue evidence="2">Old leaves</tissue>
    </source>
</reference>
<evidence type="ECO:0000313" key="3">
    <source>
        <dbReference type="Proteomes" id="UP001472677"/>
    </source>
</evidence>
<keyword evidence="1" id="KW-1133">Transmembrane helix</keyword>